<organism evidence="6 7">
    <name type="scientific">Paenibacillus mangrovi</name>
    <dbReference type="NCBI Taxonomy" id="2931978"/>
    <lineage>
        <taxon>Bacteria</taxon>
        <taxon>Bacillati</taxon>
        <taxon>Bacillota</taxon>
        <taxon>Bacilli</taxon>
        <taxon>Bacillales</taxon>
        <taxon>Paenibacillaceae</taxon>
        <taxon>Paenibacillus</taxon>
    </lineage>
</organism>
<keyword evidence="4" id="KW-0812">Transmembrane</keyword>
<protein>
    <submittedName>
        <fullName evidence="6">Helix-turn-helix domain-containing protein</fullName>
    </submittedName>
</protein>
<evidence type="ECO:0000259" key="5">
    <source>
        <dbReference type="PROSITE" id="PS01124"/>
    </source>
</evidence>
<comment type="caution">
    <text evidence="6">The sequence shown here is derived from an EMBL/GenBank/DDBJ whole genome shotgun (WGS) entry which is preliminary data.</text>
</comment>
<dbReference type="PROSITE" id="PS01124">
    <property type="entry name" value="HTH_ARAC_FAMILY_2"/>
    <property type="match status" value="1"/>
</dbReference>
<dbReference type="SUPFAM" id="SSF46689">
    <property type="entry name" value="Homeodomain-like"/>
    <property type="match status" value="1"/>
</dbReference>
<dbReference type="GO" id="GO:0043565">
    <property type="term" value="F:sequence-specific DNA binding"/>
    <property type="evidence" value="ECO:0007669"/>
    <property type="project" value="InterPro"/>
</dbReference>
<dbReference type="AlphaFoldDB" id="A0A9X1WVF7"/>
<feature type="domain" description="HTH araC/xylS-type" evidence="5">
    <location>
        <begin position="682"/>
        <end position="781"/>
    </location>
</feature>
<dbReference type="Gene3D" id="3.30.450.20">
    <property type="entry name" value="PAS domain"/>
    <property type="match status" value="1"/>
</dbReference>
<sequence>MNLVSFKARTSMFKKLLISFVAIITALIFVLSSMLYYNYTSSSIEMLKEMKTDILSKTSYSAVYMDTLSKKFCQSLSLNNSIIAFANSNNEDILNISKAIQTLSALAIPNTYIQSAYVYNRKIDTIIATPSNTFYSSSDFYDREIIQMLNLPQNSKTPILYPIPRRIANPEGSNTEYVNVYTYILFDTSDNRQNFNSAIVLNVDADWLRMTISSIDNKMSGDGNELLVVDKSGVIVSHSSPDMFMQQIADQGYFQKAISTKASSGTFFDHLDHKKVVVSYVSSENLGWIFLSITPYETVFSSVQRNGTITIGFCLMILLLGLFFAFLASVKLYRPIGALTKGIKQKLNQESKPENHMDEVSFLASAFNGMFDKTVILEQMKRDSTPLLKNSFLKQVLSGQVLLPSNSIAVANKELNIHLDFTNHLFMYLLKIDFYKEFTDKHNEKDRSLYKYAIANITKEITSEHFRNEVVDTASDHFVVLADLSGKPSNPEVLYSTFYTIAHKIQHQVKQYLNISLSGTLGYVIESSLEIKNIYEDTLNLSMYRIKYGHFSILTPEILQNIDSSSFYFPSAKEKQLIDLLKLGKGESAKEAYKEIITAIERSSYDNIITSTIYLFFTIYNALNHIVDGKRSKLNSISIDFLSKVNSLETLEEIEQTIFSLIDEIIVLKSDVKSRKRNEIVESVIELISENYSDKNLSLNSCAEVLSLSSVYLGKLFKNSTGKSVAEYITAVRMEKIKQYLEQSSMPINEILEKCGMEKSNYFYTSFKKYFGISLTEYRLNAVKIKDEYVP</sequence>
<dbReference type="EMBL" id="JALIRP010000012">
    <property type="protein sequence ID" value="MCJ8014495.1"/>
    <property type="molecule type" value="Genomic_DNA"/>
</dbReference>
<dbReference type="RefSeq" id="WP_244729233.1">
    <property type="nucleotide sequence ID" value="NZ_JALIRP010000012.1"/>
</dbReference>
<keyword evidence="2" id="KW-0238">DNA-binding</keyword>
<keyword evidence="7" id="KW-1185">Reference proteome</keyword>
<name>A0A9X1WVF7_9BACL</name>
<accession>A0A9X1WVF7</accession>
<dbReference type="PANTHER" id="PTHR43280">
    <property type="entry name" value="ARAC-FAMILY TRANSCRIPTIONAL REGULATOR"/>
    <property type="match status" value="1"/>
</dbReference>
<proteinExistence type="predicted"/>
<keyword evidence="4" id="KW-0472">Membrane</keyword>
<gene>
    <name evidence="6" type="ORF">MUG84_22605</name>
</gene>
<keyword evidence="3" id="KW-0804">Transcription</keyword>
<dbReference type="InterPro" id="IPR009057">
    <property type="entry name" value="Homeodomain-like_sf"/>
</dbReference>
<dbReference type="PROSITE" id="PS00041">
    <property type="entry name" value="HTH_ARAC_FAMILY_1"/>
    <property type="match status" value="1"/>
</dbReference>
<reference evidence="6" key="1">
    <citation type="submission" date="2022-04" db="EMBL/GenBank/DDBJ databases">
        <title>Paenibacillus mangrovi sp. nov., a novel endophytic bacterium isolated from bark of Kandelia candel.</title>
        <authorList>
            <person name="Tuo L."/>
        </authorList>
    </citation>
    <scope>NUCLEOTIDE SEQUENCE</scope>
    <source>
        <strain evidence="6">KQZ6P-2</strain>
    </source>
</reference>
<evidence type="ECO:0000256" key="2">
    <source>
        <dbReference type="ARBA" id="ARBA00023125"/>
    </source>
</evidence>
<feature type="transmembrane region" description="Helical" evidence="4">
    <location>
        <begin position="309"/>
        <end position="333"/>
    </location>
</feature>
<dbReference type="PANTHER" id="PTHR43280:SF10">
    <property type="entry name" value="REGULATORY PROTEIN POCR"/>
    <property type="match status" value="1"/>
</dbReference>
<dbReference type="SMART" id="SM00342">
    <property type="entry name" value="HTH_ARAC"/>
    <property type="match status" value="1"/>
</dbReference>
<evidence type="ECO:0000256" key="3">
    <source>
        <dbReference type="ARBA" id="ARBA00023163"/>
    </source>
</evidence>
<dbReference type="InterPro" id="IPR018062">
    <property type="entry name" value="HTH_AraC-typ_CS"/>
</dbReference>
<dbReference type="Gene3D" id="1.10.10.60">
    <property type="entry name" value="Homeodomain-like"/>
    <property type="match status" value="2"/>
</dbReference>
<dbReference type="Proteomes" id="UP001139347">
    <property type="component" value="Unassembled WGS sequence"/>
</dbReference>
<evidence type="ECO:0000313" key="7">
    <source>
        <dbReference type="Proteomes" id="UP001139347"/>
    </source>
</evidence>
<feature type="transmembrane region" description="Helical" evidence="4">
    <location>
        <begin position="16"/>
        <end position="37"/>
    </location>
</feature>
<dbReference type="InterPro" id="IPR018060">
    <property type="entry name" value="HTH_AraC"/>
</dbReference>
<evidence type="ECO:0000256" key="4">
    <source>
        <dbReference type="SAM" id="Phobius"/>
    </source>
</evidence>
<evidence type="ECO:0000256" key="1">
    <source>
        <dbReference type="ARBA" id="ARBA00023015"/>
    </source>
</evidence>
<dbReference type="GO" id="GO:0003700">
    <property type="term" value="F:DNA-binding transcription factor activity"/>
    <property type="evidence" value="ECO:0007669"/>
    <property type="project" value="InterPro"/>
</dbReference>
<dbReference type="Pfam" id="PF12833">
    <property type="entry name" value="HTH_18"/>
    <property type="match status" value="1"/>
</dbReference>
<keyword evidence="4" id="KW-1133">Transmembrane helix</keyword>
<keyword evidence="1" id="KW-0805">Transcription regulation</keyword>
<evidence type="ECO:0000313" key="6">
    <source>
        <dbReference type="EMBL" id="MCJ8014495.1"/>
    </source>
</evidence>